<dbReference type="Proteomes" id="UP001528823">
    <property type="component" value="Unassembled WGS sequence"/>
</dbReference>
<comment type="caution">
    <text evidence="1">The sequence shown here is derived from an EMBL/GenBank/DDBJ whole genome shotgun (WGS) entry which is preliminary data.</text>
</comment>
<evidence type="ECO:0000313" key="2">
    <source>
        <dbReference type="Proteomes" id="UP001528823"/>
    </source>
</evidence>
<dbReference type="RefSeq" id="WP_274687325.1">
    <property type="nucleotide sequence ID" value="NZ_JAPMOU010000003.1"/>
</dbReference>
<protein>
    <submittedName>
        <fullName evidence="1">Uncharacterized protein</fullName>
    </submittedName>
</protein>
<dbReference type="EMBL" id="JAPMOU010000003">
    <property type="protein sequence ID" value="MDE1460954.1"/>
    <property type="molecule type" value="Genomic_DNA"/>
</dbReference>
<gene>
    <name evidence="1" type="ORF">ORQ98_03115</name>
</gene>
<proteinExistence type="predicted"/>
<name>A0ABT5U3L5_9GAMM</name>
<keyword evidence="2" id="KW-1185">Reference proteome</keyword>
<evidence type="ECO:0000313" key="1">
    <source>
        <dbReference type="EMBL" id="MDE1460954.1"/>
    </source>
</evidence>
<organism evidence="1 2">
    <name type="scientific">Spartinivicinus poritis</name>
    <dbReference type="NCBI Taxonomy" id="2994640"/>
    <lineage>
        <taxon>Bacteria</taxon>
        <taxon>Pseudomonadati</taxon>
        <taxon>Pseudomonadota</taxon>
        <taxon>Gammaproteobacteria</taxon>
        <taxon>Oceanospirillales</taxon>
        <taxon>Zooshikellaceae</taxon>
        <taxon>Spartinivicinus</taxon>
    </lineage>
</organism>
<sequence length="64" mass="7156">MLTSQFELTKESKKNLIEEFKIELAKLAGYKNKGLSPKENKKNNLIKNAYQAAIMLANDIPGSS</sequence>
<accession>A0ABT5U3L5</accession>
<reference evidence="1 2" key="1">
    <citation type="submission" date="2022-11" db="EMBL/GenBank/DDBJ databases">
        <title>Spartinivicinus poritis sp. nov., isolated from scleractinian coral Porites lutea.</title>
        <authorList>
            <person name="Zhang G."/>
            <person name="Cai L."/>
            <person name="Wei Q."/>
        </authorList>
    </citation>
    <scope>NUCLEOTIDE SEQUENCE [LARGE SCALE GENOMIC DNA]</scope>
    <source>
        <strain evidence="1 2">A2-2</strain>
    </source>
</reference>